<gene>
    <name evidence="4" type="ORF">DXH47_06000</name>
</gene>
<dbReference type="SUPFAM" id="SSF53955">
    <property type="entry name" value="Lysozyme-like"/>
    <property type="match status" value="1"/>
</dbReference>
<dbReference type="Pfam" id="PF01476">
    <property type="entry name" value="LysM"/>
    <property type="match status" value="1"/>
</dbReference>
<evidence type="ECO:0000313" key="5">
    <source>
        <dbReference type="Proteomes" id="UP000290602"/>
    </source>
</evidence>
<dbReference type="InterPro" id="IPR036779">
    <property type="entry name" value="LysM_dom_sf"/>
</dbReference>
<evidence type="ECO:0000313" key="4">
    <source>
        <dbReference type="EMBL" id="RXI78787.1"/>
    </source>
</evidence>
<feature type="region of interest" description="Disordered" evidence="1">
    <location>
        <begin position="76"/>
        <end position="150"/>
    </location>
</feature>
<dbReference type="PROSITE" id="PS51782">
    <property type="entry name" value="LYSM"/>
    <property type="match status" value="1"/>
</dbReference>
<dbReference type="EMBL" id="QXIL01000008">
    <property type="protein sequence ID" value="RXI78787.1"/>
    <property type="molecule type" value="Genomic_DNA"/>
</dbReference>
<name>A0A4Q0VKE7_9LACO</name>
<dbReference type="RefSeq" id="WP_129032454.1">
    <property type="nucleotide sequence ID" value="NZ_QXIL01000008.1"/>
</dbReference>
<proteinExistence type="predicted"/>
<dbReference type="InterPro" id="IPR018392">
    <property type="entry name" value="LysM"/>
</dbReference>
<sequence>MNKFVTTFFATTAAAVGLFFAGSVNADASTTYTVKSGDSVWAISQKYNTTINAIETANHIQNHLILPGQHLTITDGTSTTKTQTTYTTPAKSTQSSTYSNQASSNNSSQANTSSNYSSNNYSNQANTTSTQSTSNASSSNSSNSSSSNSSYTGSNLKSYVLSQMSSRTGVSASTWNTIIQRESNWQPSVRNSSSGAYGLFQNMHISSGSVSEQVDAAVSLYNAQGMSAWAL</sequence>
<evidence type="ECO:0000256" key="1">
    <source>
        <dbReference type="SAM" id="MobiDB-lite"/>
    </source>
</evidence>
<dbReference type="SMART" id="SM00257">
    <property type="entry name" value="LysM"/>
    <property type="match status" value="1"/>
</dbReference>
<accession>A0A4Q0VKE7</accession>
<keyword evidence="5" id="KW-1185">Reference proteome</keyword>
<dbReference type="SUPFAM" id="SSF54106">
    <property type="entry name" value="LysM domain"/>
    <property type="match status" value="1"/>
</dbReference>
<protein>
    <submittedName>
        <fullName evidence="4">LysM peptidoglycan-binding domain-containing protein</fullName>
    </submittedName>
</protein>
<feature type="signal peptide" evidence="2">
    <location>
        <begin position="1"/>
        <end position="26"/>
    </location>
</feature>
<dbReference type="Gene3D" id="1.10.530.10">
    <property type="match status" value="1"/>
</dbReference>
<keyword evidence="2" id="KW-0732">Signal</keyword>
<reference evidence="4 5" key="1">
    <citation type="submission" date="2018-08" db="EMBL/GenBank/DDBJ databases">
        <title>Lactobacillus suantsai sp. nov., isolated from traditional fermented suan-tsai in Taiwan.</title>
        <authorList>
            <person name="Huang C.-H."/>
        </authorList>
    </citation>
    <scope>NUCLEOTIDE SEQUENCE [LARGE SCALE GENOMIC DNA]</scope>
    <source>
        <strain evidence="4 5">BCRC 12945</strain>
    </source>
</reference>
<dbReference type="Gene3D" id="3.10.350.10">
    <property type="entry name" value="LysM domain"/>
    <property type="match status" value="1"/>
</dbReference>
<feature type="chain" id="PRO_5039686525" evidence="2">
    <location>
        <begin position="27"/>
        <end position="231"/>
    </location>
</feature>
<dbReference type="CDD" id="cd00118">
    <property type="entry name" value="LysM"/>
    <property type="match status" value="1"/>
</dbReference>
<evidence type="ECO:0000256" key="2">
    <source>
        <dbReference type="SAM" id="SignalP"/>
    </source>
</evidence>
<dbReference type="Proteomes" id="UP000290602">
    <property type="component" value="Unassembled WGS sequence"/>
</dbReference>
<organism evidence="4 5">
    <name type="scientific">Levilactobacillus suantsaii</name>
    <dbReference type="NCBI Taxonomy" id="2292255"/>
    <lineage>
        <taxon>Bacteria</taxon>
        <taxon>Bacillati</taxon>
        <taxon>Bacillota</taxon>
        <taxon>Bacilli</taxon>
        <taxon>Lactobacillales</taxon>
        <taxon>Lactobacillaceae</taxon>
        <taxon>Levilactobacillus</taxon>
    </lineage>
</organism>
<comment type="caution">
    <text evidence="4">The sequence shown here is derived from an EMBL/GenBank/DDBJ whole genome shotgun (WGS) entry which is preliminary data.</text>
</comment>
<feature type="domain" description="LysM" evidence="3">
    <location>
        <begin position="30"/>
        <end position="73"/>
    </location>
</feature>
<dbReference type="AlphaFoldDB" id="A0A4Q0VKE7"/>
<dbReference type="OrthoDB" id="2241791at2"/>
<evidence type="ECO:0000259" key="3">
    <source>
        <dbReference type="PROSITE" id="PS51782"/>
    </source>
</evidence>
<dbReference type="InterPro" id="IPR023346">
    <property type="entry name" value="Lysozyme-like_dom_sf"/>
</dbReference>